<accession>A0ABN9CA47</accession>
<evidence type="ECO:0000313" key="3">
    <source>
        <dbReference type="Proteomes" id="UP001162483"/>
    </source>
</evidence>
<evidence type="ECO:0008006" key="4">
    <source>
        <dbReference type="Google" id="ProtNLM"/>
    </source>
</evidence>
<feature type="signal peptide" evidence="1">
    <location>
        <begin position="1"/>
        <end position="22"/>
    </location>
</feature>
<feature type="non-terminal residue" evidence="2">
    <location>
        <position position="100"/>
    </location>
</feature>
<keyword evidence="1" id="KW-0732">Signal</keyword>
<name>A0ABN9CA47_9NEOB</name>
<feature type="chain" id="PRO_5046221236" description="Secreted protein" evidence="1">
    <location>
        <begin position="23"/>
        <end position="100"/>
    </location>
</feature>
<sequence length="100" mass="10845">KLKSSSISFLTSLVVFPSVARGKISIPRAVTPSYTRAYPCGVAPGSLDHLPCPALPRCPSYSVPGNVIRRMPVSVFWVPFPASVKMYGGRNGGKFENYKK</sequence>
<comment type="caution">
    <text evidence="2">The sequence shown here is derived from an EMBL/GenBank/DDBJ whole genome shotgun (WGS) entry which is preliminary data.</text>
</comment>
<dbReference type="Proteomes" id="UP001162483">
    <property type="component" value="Unassembled WGS sequence"/>
</dbReference>
<organism evidence="2 3">
    <name type="scientific">Staurois parvus</name>
    <dbReference type="NCBI Taxonomy" id="386267"/>
    <lineage>
        <taxon>Eukaryota</taxon>
        <taxon>Metazoa</taxon>
        <taxon>Chordata</taxon>
        <taxon>Craniata</taxon>
        <taxon>Vertebrata</taxon>
        <taxon>Euteleostomi</taxon>
        <taxon>Amphibia</taxon>
        <taxon>Batrachia</taxon>
        <taxon>Anura</taxon>
        <taxon>Neobatrachia</taxon>
        <taxon>Ranoidea</taxon>
        <taxon>Ranidae</taxon>
        <taxon>Staurois</taxon>
    </lineage>
</organism>
<proteinExistence type="predicted"/>
<gene>
    <name evidence="2" type="ORF">SPARVUS_LOCUS4550909</name>
</gene>
<evidence type="ECO:0000256" key="1">
    <source>
        <dbReference type="SAM" id="SignalP"/>
    </source>
</evidence>
<evidence type="ECO:0000313" key="2">
    <source>
        <dbReference type="EMBL" id="CAI9556462.1"/>
    </source>
</evidence>
<protein>
    <recommendedName>
        <fullName evidence="4">Secreted protein</fullName>
    </recommendedName>
</protein>
<feature type="non-terminal residue" evidence="2">
    <location>
        <position position="1"/>
    </location>
</feature>
<keyword evidence="3" id="KW-1185">Reference proteome</keyword>
<reference evidence="2" key="1">
    <citation type="submission" date="2023-05" db="EMBL/GenBank/DDBJ databases">
        <authorList>
            <person name="Stuckert A."/>
        </authorList>
    </citation>
    <scope>NUCLEOTIDE SEQUENCE</scope>
</reference>
<dbReference type="EMBL" id="CATNWA010008564">
    <property type="protein sequence ID" value="CAI9556462.1"/>
    <property type="molecule type" value="Genomic_DNA"/>
</dbReference>